<feature type="domain" description="GPI inositol-deacylase winged helix" evidence="2">
    <location>
        <begin position="79"/>
        <end position="151"/>
    </location>
</feature>
<evidence type="ECO:0000313" key="3">
    <source>
        <dbReference type="EMBL" id="PWY91746.1"/>
    </source>
</evidence>
<evidence type="ECO:0000259" key="2">
    <source>
        <dbReference type="Pfam" id="PF22939"/>
    </source>
</evidence>
<dbReference type="AlphaFoldDB" id="A0A317WZD7"/>
<evidence type="ECO:0000256" key="1">
    <source>
        <dbReference type="PROSITE-ProRule" id="PRU00023"/>
    </source>
</evidence>
<comment type="caution">
    <text evidence="3">The sequence shown here is derived from an EMBL/GenBank/DDBJ whole genome shotgun (WGS) entry which is preliminary data.</text>
</comment>
<dbReference type="GeneID" id="37109386"/>
<keyword evidence="4" id="KW-1185">Reference proteome</keyword>
<dbReference type="Pfam" id="PF12796">
    <property type="entry name" value="Ank_2"/>
    <property type="match status" value="1"/>
</dbReference>
<dbReference type="STRING" id="1450535.A0A317WZD7"/>
<dbReference type="RefSeq" id="XP_025469474.1">
    <property type="nucleotide sequence ID" value="XM_025607243.1"/>
</dbReference>
<dbReference type="PANTHER" id="PTHR10039:SF15">
    <property type="entry name" value="NACHT DOMAIN-CONTAINING PROTEIN"/>
    <property type="match status" value="1"/>
</dbReference>
<dbReference type="PANTHER" id="PTHR10039">
    <property type="entry name" value="AMELOGENIN"/>
    <property type="match status" value="1"/>
</dbReference>
<dbReference type="SUPFAM" id="SSF48403">
    <property type="entry name" value="Ankyrin repeat"/>
    <property type="match status" value="1"/>
</dbReference>
<protein>
    <submittedName>
        <fullName evidence="3">Ankyrin</fullName>
    </submittedName>
</protein>
<evidence type="ECO:0000313" key="4">
    <source>
        <dbReference type="Proteomes" id="UP000246702"/>
    </source>
</evidence>
<sequence length="511" mass="56764">MHDEPTAVLQQLEKEISGALLTGAQGIRFLWVTLQLESISDTERVKDIDSIRKALTSLPPKLSQSYEVIYKRIQSMGEGPRTVAVQSLQWLSCAKRKLSVSGFFAVFSRSSVNSTTVSARCVLDYCCNLVAIDTLADTFRFAHATVREFLETLADYSVHEASTTVSKRCLSTYLWGEYCEDGLLDYATSYWPAHVEQLSVSCQKSGVQKLVTKFFTEEEHLEDWLEHLDERLIEDGFRWSNSLERKLEACFASPPSVLFTVSCFGLFEVLDSPEVIAMIDVNQNNRHDTSGLYLAARWGHVEVVRKLLHLEADVNAPAYQYGSPLQAASFSGHEEIVKTLLDHGATFSPSEKGEYSSPLYAALANGHESIADILLDGGLKFFTQRQFTDALDTASFKGSTKVVERLLNGTAGGFTPNIRPDPLQVTLFGGKTRQAKRLLQECIDVTEERDTLAMPSLPPSLFINLPLRSYLLMPVQNSTLVDVLGSLCGLPQLPINLRSRGTFLGKVLILT</sequence>
<dbReference type="OrthoDB" id="7464126at2759"/>
<name>A0A317WZD7_9EURO</name>
<accession>A0A317WZD7</accession>
<proteinExistence type="predicted"/>
<reference evidence="3 4" key="1">
    <citation type="submission" date="2016-12" db="EMBL/GenBank/DDBJ databases">
        <title>The genomes of Aspergillus section Nigri reveals drivers in fungal speciation.</title>
        <authorList>
            <consortium name="DOE Joint Genome Institute"/>
            <person name="Vesth T.C."/>
            <person name="Nybo J."/>
            <person name="Theobald S."/>
            <person name="Brandl J."/>
            <person name="Frisvad J.C."/>
            <person name="Nielsen K.F."/>
            <person name="Lyhne E.K."/>
            <person name="Kogle M.E."/>
            <person name="Kuo A."/>
            <person name="Riley R."/>
            <person name="Clum A."/>
            <person name="Nolan M."/>
            <person name="Lipzen A."/>
            <person name="Salamov A."/>
            <person name="Henrissat B."/>
            <person name="Wiebenga A."/>
            <person name="De Vries R.P."/>
            <person name="Grigoriev I.V."/>
            <person name="Mortensen U.H."/>
            <person name="Andersen M.R."/>
            <person name="Baker S.E."/>
        </authorList>
    </citation>
    <scope>NUCLEOTIDE SEQUENCE [LARGE SCALE GENOMIC DNA]</scope>
    <source>
        <strain evidence="3 4">CBS 115572</strain>
    </source>
</reference>
<dbReference type="PROSITE" id="PS50088">
    <property type="entry name" value="ANK_REPEAT"/>
    <property type="match status" value="2"/>
</dbReference>
<organism evidence="3 4">
    <name type="scientific">Aspergillus sclerotioniger CBS 115572</name>
    <dbReference type="NCBI Taxonomy" id="1450535"/>
    <lineage>
        <taxon>Eukaryota</taxon>
        <taxon>Fungi</taxon>
        <taxon>Dikarya</taxon>
        <taxon>Ascomycota</taxon>
        <taxon>Pezizomycotina</taxon>
        <taxon>Eurotiomycetes</taxon>
        <taxon>Eurotiomycetidae</taxon>
        <taxon>Eurotiales</taxon>
        <taxon>Aspergillaceae</taxon>
        <taxon>Aspergillus</taxon>
        <taxon>Aspergillus subgen. Circumdati</taxon>
    </lineage>
</organism>
<feature type="repeat" description="ANK" evidence="1">
    <location>
        <begin position="287"/>
        <end position="319"/>
    </location>
</feature>
<feature type="repeat" description="ANK" evidence="1">
    <location>
        <begin position="320"/>
        <end position="352"/>
    </location>
</feature>
<dbReference type="Pfam" id="PF22939">
    <property type="entry name" value="WHD_GPIID"/>
    <property type="match status" value="1"/>
</dbReference>
<keyword evidence="1" id="KW-0040">ANK repeat</keyword>
<dbReference type="InterPro" id="IPR036770">
    <property type="entry name" value="Ankyrin_rpt-contain_sf"/>
</dbReference>
<dbReference type="Proteomes" id="UP000246702">
    <property type="component" value="Unassembled WGS sequence"/>
</dbReference>
<dbReference type="PROSITE" id="PS50297">
    <property type="entry name" value="ANK_REP_REGION"/>
    <property type="match status" value="2"/>
</dbReference>
<dbReference type="SMART" id="SM00248">
    <property type="entry name" value="ANK"/>
    <property type="match status" value="4"/>
</dbReference>
<dbReference type="EMBL" id="MSFK01000008">
    <property type="protein sequence ID" value="PWY91746.1"/>
    <property type="molecule type" value="Genomic_DNA"/>
</dbReference>
<dbReference type="InterPro" id="IPR054471">
    <property type="entry name" value="GPIID_WHD"/>
</dbReference>
<dbReference type="InterPro" id="IPR002110">
    <property type="entry name" value="Ankyrin_rpt"/>
</dbReference>
<dbReference type="Gene3D" id="1.25.40.20">
    <property type="entry name" value="Ankyrin repeat-containing domain"/>
    <property type="match status" value="1"/>
</dbReference>
<gene>
    <name evidence="3" type="ORF">BO94DRAFT_378674</name>
</gene>